<evidence type="ECO:0000313" key="3">
    <source>
        <dbReference type="Proteomes" id="UP000251213"/>
    </source>
</evidence>
<keyword evidence="1" id="KW-0175">Coiled coil</keyword>
<comment type="caution">
    <text evidence="2">The sequence shown here is derived from an EMBL/GenBank/DDBJ whole genome shotgun (WGS) entry which is preliminary data.</text>
</comment>
<name>A0A364K5Z5_9BACL</name>
<sequence length="136" mass="16775">MSKRWTAKEEKFLTYWMKCREKEHKYQYDLLDWISQQLNKSKEECIQHWQKLSSTDQESQPSLLVGTNQESRLSDQIERLEQKLNRYQAQIEKIAQENQKLKKNMRFFEMMLIEEYHLLIRLLGKEKENLRIHQQL</sequence>
<reference evidence="2 3" key="1">
    <citation type="submission" date="2018-06" db="EMBL/GenBank/DDBJ databases">
        <title>Thermoflavimicrobium daqus sp. nov., a thermophilic microbe isolated from Moutai-flavour Daqu.</title>
        <authorList>
            <person name="Wang X."/>
            <person name="Zhou H."/>
        </authorList>
    </citation>
    <scope>NUCLEOTIDE SEQUENCE [LARGE SCALE GENOMIC DNA]</scope>
    <source>
        <strain evidence="2 3">FBKL4.011</strain>
    </source>
</reference>
<gene>
    <name evidence="2" type="ORF">DL897_06015</name>
</gene>
<dbReference type="EMBL" id="QJKK01000003">
    <property type="protein sequence ID" value="RAL25632.1"/>
    <property type="molecule type" value="Genomic_DNA"/>
</dbReference>
<evidence type="ECO:0000313" key="2">
    <source>
        <dbReference type="EMBL" id="RAL25632.1"/>
    </source>
</evidence>
<evidence type="ECO:0000256" key="1">
    <source>
        <dbReference type="SAM" id="Coils"/>
    </source>
</evidence>
<protein>
    <submittedName>
        <fullName evidence="2">Uncharacterized protein</fullName>
    </submittedName>
</protein>
<reference evidence="2 3" key="2">
    <citation type="submission" date="2018-06" db="EMBL/GenBank/DDBJ databases">
        <authorList>
            <person name="Zhirakovskaya E."/>
        </authorList>
    </citation>
    <scope>NUCLEOTIDE SEQUENCE [LARGE SCALE GENOMIC DNA]</scope>
    <source>
        <strain evidence="2 3">FBKL4.011</strain>
    </source>
</reference>
<feature type="coiled-coil region" evidence="1">
    <location>
        <begin position="70"/>
        <end position="111"/>
    </location>
</feature>
<proteinExistence type="predicted"/>
<dbReference type="AlphaFoldDB" id="A0A364K5Z5"/>
<dbReference type="OrthoDB" id="2989190at2"/>
<dbReference type="Proteomes" id="UP000251213">
    <property type="component" value="Unassembled WGS sequence"/>
</dbReference>
<accession>A0A364K5Z5</accession>
<keyword evidence="3" id="KW-1185">Reference proteome</keyword>
<dbReference type="RefSeq" id="WP_113658246.1">
    <property type="nucleotide sequence ID" value="NZ_KZ845665.1"/>
</dbReference>
<organism evidence="2 3">
    <name type="scientific">Thermoflavimicrobium daqui</name>
    <dbReference type="NCBI Taxonomy" id="2137476"/>
    <lineage>
        <taxon>Bacteria</taxon>
        <taxon>Bacillati</taxon>
        <taxon>Bacillota</taxon>
        <taxon>Bacilli</taxon>
        <taxon>Bacillales</taxon>
        <taxon>Thermoactinomycetaceae</taxon>
        <taxon>Thermoflavimicrobium</taxon>
    </lineage>
</organism>